<dbReference type="RefSeq" id="XP_067078303.1">
    <property type="nucleotide sequence ID" value="XM_067222202.1"/>
</dbReference>
<evidence type="ECO:0000313" key="2">
    <source>
        <dbReference type="Proteomes" id="UP000195570"/>
    </source>
</evidence>
<dbReference type="GO" id="GO:0005096">
    <property type="term" value="F:GTPase activator activity"/>
    <property type="evidence" value="ECO:0007669"/>
    <property type="project" value="InterPro"/>
</dbReference>
<accession>A0A1G4I4W9</accession>
<dbReference type="EMBL" id="CZPT02000644">
    <property type="protein sequence ID" value="SCU66927.1"/>
    <property type="molecule type" value="Genomic_DNA"/>
</dbReference>
<dbReference type="GeneID" id="92379731"/>
<dbReference type="PANTHER" id="PTHR24113:SF15">
    <property type="entry name" value="NACHT DOMAIN-CONTAINING PROTEIN"/>
    <property type="match status" value="1"/>
</dbReference>
<dbReference type="GO" id="GO:0005634">
    <property type="term" value="C:nucleus"/>
    <property type="evidence" value="ECO:0007669"/>
    <property type="project" value="TreeGrafter"/>
</dbReference>
<dbReference type="InterPro" id="IPR006553">
    <property type="entry name" value="Leu-rich_rpt_Cys-con_subtyp"/>
</dbReference>
<evidence type="ECO:0000313" key="1">
    <source>
        <dbReference type="EMBL" id="SCU66927.1"/>
    </source>
</evidence>
<keyword evidence="2" id="KW-1185">Reference proteome</keyword>
<dbReference type="Gene3D" id="3.80.10.10">
    <property type="entry name" value="Ribonuclease Inhibitor"/>
    <property type="match status" value="3"/>
</dbReference>
<sequence length="711" mass="76999">MRRVFRKSLSGALSYRWCWSPQPGPSYPTPEALVETIRRQGPKESVWNLDFSFLPKRPSTQGEDVPDDVLRSCSVALSESALTVKRLSLTINSPEAVEVAIRFLRGAQLPALRTLDLTLHNVAFVQNERMLATLLQSAAGVAGRLAELRVAMITHDIRSGLQWGQQQRVPTALATLLSASALESLSLEHLVMSSTSDEETLVLNAAILNSCRGLRQLSLSGSASLLRCDSFLHDTLMGMPRLEVLDLSGICLNDVQIQKLLVSLRVSIGGWHNLQQLNLAGCGLSTWALGLMQNDLGDPHPLPSNSSFGLKVLNLSSNGIDDEGAFVLATVCMRCRWIEEIYLRHNRITEKGAAAICSAVREGTELRVLSFHSNLLKDEGLLEVLRHFEGWPKLQRFDVTRCRLTVRCLPSLCIALLSSKALQELVLDRNDLRLLDTSDVTGTTGGGVHLFAFDSMRSGIGSADIKALTSFEVDRRDALEGRQRHKGTGPANEEKKFNSTFIGAAPFERLGSALASCAELRSFSASGCSLTDTAFLSLTAALQRCRLTHLNLSSNPLFTHVEGIEALGRLLHCASEALEVLDVSCTGLGNVGIAVLADGLSDSVSEMVGEPPLRSLGALRELHVSHCRIGDDGFGALADVVPFMCSLERLFLDGNQVTSVPVVVSLLGKLSTLPSLVFVGLHGTLSPRSGAEVAVCSEYSLLRRKGITVHV</sequence>
<dbReference type="PROSITE" id="PS51450">
    <property type="entry name" value="LRR"/>
    <property type="match status" value="2"/>
</dbReference>
<dbReference type="Proteomes" id="UP000195570">
    <property type="component" value="Unassembled WGS sequence"/>
</dbReference>
<dbReference type="SMART" id="SM00368">
    <property type="entry name" value="LRR_RI"/>
    <property type="match status" value="7"/>
</dbReference>
<dbReference type="SMART" id="SM00367">
    <property type="entry name" value="LRR_CC"/>
    <property type="match status" value="3"/>
</dbReference>
<dbReference type="InterPro" id="IPR032675">
    <property type="entry name" value="LRR_dom_sf"/>
</dbReference>
<reference evidence="1" key="1">
    <citation type="submission" date="2016-09" db="EMBL/GenBank/DDBJ databases">
        <authorList>
            <person name="Hebert L."/>
            <person name="Moumen B."/>
        </authorList>
    </citation>
    <scope>NUCLEOTIDE SEQUENCE [LARGE SCALE GENOMIC DNA]</scope>
    <source>
        <strain evidence="1">OVI</strain>
    </source>
</reference>
<dbReference type="GO" id="GO:0031267">
    <property type="term" value="F:small GTPase binding"/>
    <property type="evidence" value="ECO:0007669"/>
    <property type="project" value="TreeGrafter"/>
</dbReference>
<gene>
    <name evidence="1" type="ORF">TEOVI_000579200</name>
</gene>
<dbReference type="GO" id="GO:0048471">
    <property type="term" value="C:perinuclear region of cytoplasm"/>
    <property type="evidence" value="ECO:0007669"/>
    <property type="project" value="TreeGrafter"/>
</dbReference>
<comment type="caution">
    <text evidence="1">The sequence shown here is derived from an EMBL/GenBank/DDBJ whole genome shotgun (WGS) entry which is preliminary data.</text>
</comment>
<dbReference type="InterPro" id="IPR001611">
    <property type="entry name" value="Leu-rich_rpt"/>
</dbReference>
<name>A0A1G4I4W9_TRYEQ</name>
<dbReference type="GO" id="GO:0006913">
    <property type="term" value="P:nucleocytoplasmic transport"/>
    <property type="evidence" value="ECO:0007669"/>
    <property type="project" value="TreeGrafter"/>
</dbReference>
<proteinExistence type="predicted"/>
<dbReference type="Pfam" id="PF13516">
    <property type="entry name" value="LRR_6"/>
    <property type="match status" value="3"/>
</dbReference>
<dbReference type="PANTHER" id="PTHR24113">
    <property type="entry name" value="RAN GTPASE-ACTIVATING PROTEIN 1"/>
    <property type="match status" value="1"/>
</dbReference>
<dbReference type="VEuPathDB" id="TriTrypDB:TEOVI_000579200"/>
<dbReference type="AlphaFoldDB" id="A0A1G4I4W9"/>
<dbReference type="SUPFAM" id="SSF52047">
    <property type="entry name" value="RNI-like"/>
    <property type="match status" value="2"/>
</dbReference>
<dbReference type="InterPro" id="IPR027038">
    <property type="entry name" value="RanGap"/>
</dbReference>
<protein>
    <submittedName>
        <fullName evidence="1">Leucine-rich repeat protein (LRRP), putative</fullName>
    </submittedName>
</protein>
<dbReference type="GO" id="GO:0005829">
    <property type="term" value="C:cytosol"/>
    <property type="evidence" value="ECO:0007669"/>
    <property type="project" value="TreeGrafter"/>
</dbReference>
<organism evidence="1 2">
    <name type="scientific">Trypanosoma equiperdum</name>
    <dbReference type="NCBI Taxonomy" id="5694"/>
    <lineage>
        <taxon>Eukaryota</taxon>
        <taxon>Discoba</taxon>
        <taxon>Euglenozoa</taxon>
        <taxon>Kinetoplastea</taxon>
        <taxon>Metakinetoplastina</taxon>
        <taxon>Trypanosomatida</taxon>
        <taxon>Trypanosomatidae</taxon>
        <taxon>Trypanosoma</taxon>
    </lineage>
</organism>